<organism evidence="1 3">
    <name type="scientific">Polarella glacialis</name>
    <name type="common">Dinoflagellate</name>
    <dbReference type="NCBI Taxonomy" id="89957"/>
    <lineage>
        <taxon>Eukaryota</taxon>
        <taxon>Sar</taxon>
        <taxon>Alveolata</taxon>
        <taxon>Dinophyceae</taxon>
        <taxon>Suessiales</taxon>
        <taxon>Suessiaceae</taxon>
        <taxon>Polarella</taxon>
    </lineage>
</organism>
<proteinExistence type="predicted"/>
<dbReference type="Proteomes" id="UP000626109">
    <property type="component" value="Unassembled WGS sequence"/>
</dbReference>
<name>A0A813DTZ4_POLGL</name>
<dbReference type="EMBL" id="CAJNNW010033665">
    <property type="protein sequence ID" value="CAE8719869.1"/>
    <property type="molecule type" value="Genomic_DNA"/>
</dbReference>
<evidence type="ECO:0008006" key="4">
    <source>
        <dbReference type="Google" id="ProtNLM"/>
    </source>
</evidence>
<accession>A0A813DTZ4</accession>
<dbReference type="AlphaFoldDB" id="A0A813DTZ4"/>
<evidence type="ECO:0000313" key="2">
    <source>
        <dbReference type="EMBL" id="CAE8719869.1"/>
    </source>
</evidence>
<gene>
    <name evidence="1" type="ORF">PGLA1383_LOCUS10091</name>
    <name evidence="2" type="ORF">PGLA2088_LOCUS40935</name>
</gene>
<evidence type="ECO:0000313" key="1">
    <source>
        <dbReference type="EMBL" id="CAE8591420.1"/>
    </source>
</evidence>
<evidence type="ECO:0000313" key="3">
    <source>
        <dbReference type="Proteomes" id="UP000654075"/>
    </source>
</evidence>
<dbReference type="OrthoDB" id="407380at2759"/>
<keyword evidence="3" id="KW-1185">Reference proteome</keyword>
<feature type="non-terminal residue" evidence="1">
    <location>
        <position position="178"/>
    </location>
</feature>
<comment type="caution">
    <text evidence="1">The sequence shown here is derived from an EMBL/GenBank/DDBJ whole genome shotgun (WGS) entry which is preliminary data.</text>
</comment>
<dbReference type="EMBL" id="CAJNNV010004917">
    <property type="protein sequence ID" value="CAE8591420.1"/>
    <property type="molecule type" value="Genomic_DNA"/>
</dbReference>
<sequence length="178" mass="19546">MAVAHAVTRCCAGLGPRSRSLENETGPRRCQRVQPARCRWSALLVAIVCLFRLPSVAAQDDASVGMVNETQARLTCARPRECEQFLSEDLPCFRLDYAKSWDVAKQVYMCAAVIKAHDNDPAYVPSTGMATSRCIADWKGDGRCDLSNNHASENCEYDGGDCCLATCQTQCANKPDLY</sequence>
<dbReference type="Proteomes" id="UP000654075">
    <property type="component" value="Unassembled WGS sequence"/>
</dbReference>
<protein>
    <recommendedName>
        <fullName evidence="4">LNR domain-containing protein</fullName>
    </recommendedName>
</protein>
<reference evidence="1" key="1">
    <citation type="submission" date="2021-02" db="EMBL/GenBank/DDBJ databases">
        <authorList>
            <person name="Dougan E. K."/>
            <person name="Rhodes N."/>
            <person name="Thang M."/>
            <person name="Chan C."/>
        </authorList>
    </citation>
    <scope>NUCLEOTIDE SEQUENCE</scope>
</reference>